<dbReference type="SUPFAM" id="SSF57850">
    <property type="entry name" value="RING/U-box"/>
    <property type="match status" value="3"/>
</dbReference>
<accession>A0A9Q1C1K7</accession>
<keyword evidence="3" id="KW-0479">Metal-binding</keyword>
<evidence type="ECO:0000256" key="2">
    <source>
        <dbReference type="ARBA" id="ARBA00022679"/>
    </source>
</evidence>
<name>A0A9Q1C1K7_HOLLE</name>
<feature type="compositionally biased region" description="Basic and acidic residues" evidence="9">
    <location>
        <begin position="111"/>
        <end position="126"/>
    </location>
</feature>
<keyword evidence="4" id="KW-0677">Repeat</keyword>
<dbReference type="GO" id="GO:0043161">
    <property type="term" value="P:proteasome-mediated ubiquitin-dependent protein catabolic process"/>
    <property type="evidence" value="ECO:0007669"/>
    <property type="project" value="TreeGrafter"/>
</dbReference>
<feature type="region of interest" description="Disordered" evidence="9">
    <location>
        <begin position="85"/>
        <end position="150"/>
    </location>
</feature>
<dbReference type="Proteomes" id="UP001152320">
    <property type="component" value="Chromosome 8"/>
</dbReference>
<evidence type="ECO:0000313" key="12">
    <source>
        <dbReference type="EMBL" id="KAJ8037473.1"/>
    </source>
</evidence>
<dbReference type="InterPro" id="IPR044066">
    <property type="entry name" value="TRIAD_supradom"/>
</dbReference>
<dbReference type="AlphaFoldDB" id="A0A9Q1C1K7"/>
<keyword evidence="13" id="KW-1185">Reference proteome</keyword>
<dbReference type="GO" id="GO:0008270">
    <property type="term" value="F:zinc ion binding"/>
    <property type="evidence" value="ECO:0007669"/>
    <property type="project" value="UniProtKB-KW"/>
</dbReference>
<evidence type="ECO:0000256" key="6">
    <source>
        <dbReference type="ARBA" id="ARBA00022786"/>
    </source>
</evidence>
<feature type="compositionally biased region" description="Polar residues" evidence="9">
    <location>
        <begin position="1"/>
        <end position="17"/>
    </location>
</feature>
<organism evidence="12 13">
    <name type="scientific">Holothuria leucospilota</name>
    <name type="common">Black long sea cucumber</name>
    <name type="synonym">Mertensiothuria leucospilota</name>
    <dbReference type="NCBI Taxonomy" id="206669"/>
    <lineage>
        <taxon>Eukaryota</taxon>
        <taxon>Metazoa</taxon>
        <taxon>Echinodermata</taxon>
        <taxon>Eleutherozoa</taxon>
        <taxon>Echinozoa</taxon>
        <taxon>Holothuroidea</taxon>
        <taxon>Aspidochirotacea</taxon>
        <taxon>Aspidochirotida</taxon>
        <taxon>Holothuriidae</taxon>
        <taxon>Holothuria</taxon>
    </lineage>
</organism>
<dbReference type="GO" id="GO:0004842">
    <property type="term" value="F:ubiquitin-protein transferase activity"/>
    <property type="evidence" value="ECO:0007669"/>
    <property type="project" value="TreeGrafter"/>
</dbReference>
<keyword evidence="6" id="KW-0833">Ubl conjugation pathway</keyword>
<dbReference type="GO" id="GO:0043130">
    <property type="term" value="F:ubiquitin binding"/>
    <property type="evidence" value="ECO:0007669"/>
    <property type="project" value="TreeGrafter"/>
</dbReference>
<comment type="caution">
    <text evidence="12">The sequence shown here is derived from an EMBL/GenBank/DDBJ whole genome shotgun (WGS) entry which is preliminary data.</text>
</comment>
<dbReference type="OrthoDB" id="261960at2759"/>
<dbReference type="Gene3D" id="2.30.30.380">
    <property type="entry name" value="Zn-finger domain of Sec23/24"/>
    <property type="match status" value="1"/>
</dbReference>
<dbReference type="EMBL" id="JAIZAY010000008">
    <property type="protein sequence ID" value="KAJ8037473.1"/>
    <property type="molecule type" value="Genomic_DNA"/>
</dbReference>
<keyword evidence="2" id="KW-0808">Transferase</keyword>
<sequence>MSENITVYQGEKTSLRSQPPGATHSSKLLTVGELKRYDTLRQLEGEPRENETVLSESMTSEDFELIETLVGDRMEQWGSLMLLDGSNTEEPHCPTYSGKCETEPDISNQNQEDRQPRRSNPRDGRQVTRGLPRTVWQSVDQSVPPRRPDLPNAKDVGWTCPSCTFAENPPLIPGCQVCFQDRPADYKIPDRGTYIMDQTEKEFEARVNESEIKLCEMFQTEESEIRNQNRKELFEASEVNLTVNQAPFECPICLTDIKANEGVRLQECLHEICRNCCAHHINLSNDPEIMCPYMEGDNACQQTITHREIRQIVGELNYDKYVKRSLKSAEAQSRDAFHCLTPNCEGFCFYHKDRTFFQCPRCLFVSCFICKVIHEGQTCREYKDDTKRKAINEETAKQTEEELQRLLRAGRAMNCPQCGVVIQKNGGCPNMICSKCQQAFRWTGIDM</sequence>
<evidence type="ECO:0000313" key="13">
    <source>
        <dbReference type="Proteomes" id="UP001152320"/>
    </source>
</evidence>
<dbReference type="PANTHER" id="PTHR22770:SF13">
    <property type="entry name" value="RING-TYPE DOMAIN-CONTAINING PROTEIN"/>
    <property type="match status" value="1"/>
</dbReference>
<dbReference type="InterPro" id="IPR051628">
    <property type="entry name" value="LUBAC_E3_Ligases"/>
</dbReference>
<evidence type="ECO:0000256" key="1">
    <source>
        <dbReference type="ARBA" id="ARBA00004906"/>
    </source>
</evidence>
<gene>
    <name evidence="12" type="ORF">HOLleu_18294</name>
</gene>
<dbReference type="InterPro" id="IPR002867">
    <property type="entry name" value="IBR_dom"/>
</dbReference>
<dbReference type="InterPro" id="IPR001841">
    <property type="entry name" value="Znf_RING"/>
</dbReference>
<evidence type="ECO:0000256" key="5">
    <source>
        <dbReference type="ARBA" id="ARBA00022771"/>
    </source>
</evidence>
<keyword evidence="5 8" id="KW-0863">Zinc-finger</keyword>
<protein>
    <submittedName>
        <fullName evidence="12">RanBP-type and C3HC4-type zinc finger-containing protein 1</fullName>
    </submittedName>
</protein>
<dbReference type="PROSITE" id="PS50089">
    <property type="entry name" value="ZF_RING_2"/>
    <property type="match status" value="1"/>
</dbReference>
<evidence type="ECO:0000256" key="9">
    <source>
        <dbReference type="SAM" id="MobiDB-lite"/>
    </source>
</evidence>
<dbReference type="Gene3D" id="1.20.120.1750">
    <property type="match status" value="1"/>
</dbReference>
<dbReference type="Pfam" id="PF01485">
    <property type="entry name" value="IBR"/>
    <property type="match status" value="1"/>
</dbReference>
<dbReference type="GO" id="GO:0071797">
    <property type="term" value="C:LUBAC complex"/>
    <property type="evidence" value="ECO:0007669"/>
    <property type="project" value="TreeGrafter"/>
</dbReference>
<evidence type="ECO:0000256" key="3">
    <source>
        <dbReference type="ARBA" id="ARBA00022723"/>
    </source>
</evidence>
<feature type="domain" description="RING-type" evidence="11">
    <location>
        <begin position="246"/>
        <end position="447"/>
    </location>
</feature>
<evidence type="ECO:0000259" key="11">
    <source>
        <dbReference type="PROSITE" id="PS51873"/>
    </source>
</evidence>
<dbReference type="Gene3D" id="3.30.40.10">
    <property type="entry name" value="Zinc/RING finger domain, C3HC4 (zinc finger)"/>
    <property type="match status" value="1"/>
</dbReference>
<evidence type="ECO:0000256" key="8">
    <source>
        <dbReference type="PROSITE-ProRule" id="PRU00175"/>
    </source>
</evidence>
<proteinExistence type="predicted"/>
<dbReference type="PROSITE" id="PS51873">
    <property type="entry name" value="TRIAD"/>
    <property type="match status" value="1"/>
</dbReference>
<evidence type="ECO:0000256" key="7">
    <source>
        <dbReference type="ARBA" id="ARBA00022833"/>
    </source>
</evidence>
<dbReference type="FunFam" id="3.30.40.10:FF:000137">
    <property type="entry name" value="RanBP-type and C3HC4-type zinc finger-containing protein 1"/>
    <property type="match status" value="1"/>
</dbReference>
<evidence type="ECO:0000256" key="4">
    <source>
        <dbReference type="ARBA" id="ARBA00022737"/>
    </source>
</evidence>
<reference evidence="12" key="1">
    <citation type="submission" date="2021-10" db="EMBL/GenBank/DDBJ databases">
        <title>Tropical sea cucumber genome reveals ecological adaptation and Cuvierian tubules defense mechanism.</title>
        <authorList>
            <person name="Chen T."/>
        </authorList>
    </citation>
    <scope>NUCLEOTIDE SEQUENCE</scope>
    <source>
        <strain evidence="12">Nanhai2018</strain>
        <tissue evidence="12">Muscle</tissue>
    </source>
</reference>
<comment type="pathway">
    <text evidence="1">Protein modification; protein ubiquitination.</text>
</comment>
<dbReference type="GO" id="GO:0097039">
    <property type="term" value="P:protein linear polyubiquitination"/>
    <property type="evidence" value="ECO:0007669"/>
    <property type="project" value="TreeGrafter"/>
</dbReference>
<feature type="region of interest" description="Disordered" evidence="9">
    <location>
        <begin position="1"/>
        <end position="30"/>
    </location>
</feature>
<evidence type="ECO:0000259" key="10">
    <source>
        <dbReference type="PROSITE" id="PS50089"/>
    </source>
</evidence>
<feature type="domain" description="RING-type" evidence="10">
    <location>
        <begin position="250"/>
        <end position="292"/>
    </location>
</feature>
<dbReference type="PANTHER" id="PTHR22770">
    <property type="entry name" value="UBIQUITIN CONJUGATING ENZYME 7 INTERACTING PROTEIN-RELATED"/>
    <property type="match status" value="1"/>
</dbReference>
<keyword evidence="7" id="KW-0862">Zinc</keyword>
<dbReference type="InterPro" id="IPR013083">
    <property type="entry name" value="Znf_RING/FYVE/PHD"/>
</dbReference>